<dbReference type="Proteomes" id="UP001064971">
    <property type="component" value="Chromosome"/>
</dbReference>
<proteinExistence type="predicted"/>
<protein>
    <submittedName>
        <fullName evidence="1">Uncharacterized protein</fullName>
    </submittedName>
</protein>
<organism evidence="1 2">
    <name type="scientific">Deinococcus aetherius</name>
    <dbReference type="NCBI Taxonomy" id="200252"/>
    <lineage>
        <taxon>Bacteria</taxon>
        <taxon>Thermotogati</taxon>
        <taxon>Deinococcota</taxon>
        <taxon>Deinococci</taxon>
        <taxon>Deinococcales</taxon>
        <taxon>Deinococcaceae</taxon>
        <taxon>Deinococcus</taxon>
    </lineage>
</organism>
<accession>A0ABN6REW1</accession>
<evidence type="ECO:0000313" key="1">
    <source>
        <dbReference type="EMBL" id="BDP41892.1"/>
    </source>
</evidence>
<gene>
    <name evidence="1" type="ORF">DAETH_18610</name>
</gene>
<sequence>MTLPPNPRQPSSRTDKGVRGFDLDLHVTFARPLPREEALTVLRPAEGFTVDLYAPHLDPGGPVPSARLTGPLRDREAVRALLAAWLQGEARSVEVGLHGFLRSTTGATEWMPWRRNAVLPRSSVGSVAFEEGVKYVLE</sequence>
<name>A0ABN6REW1_9DEIO</name>
<evidence type="ECO:0000313" key="2">
    <source>
        <dbReference type="Proteomes" id="UP001064971"/>
    </source>
</evidence>
<dbReference type="RefSeq" id="WP_264774616.1">
    <property type="nucleotide sequence ID" value="NZ_AP026560.1"/>
</dbReference>
<reference evidence="1" key="1">
    <citation type="submission" date="2022-07" db="EMBL/GenBank/DDBJ databases">
        <title>Complete Genome Sequence of the Radioresistant Bacterium Deinococcus aetherius ST0316, Isolated from the Air Dust collected in Lower Stratosphere above Japan.</title>
        <authorList>
            <person name="Satoh K."/>
            <person name="Hagiwara K."/>
            <person name="Katsumata K."/>
            <person name="Kubo A."/>
            <person name="Yokobori S."/>
            <person name="Yamagishi A."/>
            <person name="Oono Y."/>
            <person name="Narumi I."/>
        </authorList>
    </citation>
    <scope>NUCLEOTIDE SEQUENCE</scope>
    <source>
        <strain evidence="1">ST0316</strain>
    </source>
</reference>
<keyword evidence="2" id="KW-1185">Reference proteome</keyword>
<dbReference type="EMBL" id="AP026560">
    <property type="protein sequence ID" value="BDP41892.1"/>
    <property type="molecule type" value="Genomic_DNA"/>
</dbReference>